<dbReference type="InterPro" id="IPR013249">
    <property type="entry name" value="RNA_pol_sigma70_r4_t2"/>
</dbReference>
<feature type="compositionally biased region" description="Gly residues" evidence="5">
    <location>
        <begin position="233"/>
        <end position="242"/>
    </location>
</feature>
<dbReference type="InterPro" id="IPR013324">
    <property type="entry name" value="RNA_pol_sigma_r3/r4-like"/>
</dbReference>
<evidence type="ECO:0000256" key="3">
    <source>
        <dbReference type="ARBA" id="ARBA00023082"/>
    </source>
</evidence>
<keyword evidence="3" id="KW-0731">Sigma factor</keyword>
<dbReference type="InterPro" id="IPR036388">
    <property type="entry name" value="WH-like_DNA-bd_sf"/>
</dbReference>
<evidence type="ECO:0000313" key="8">
    <source>
        <dbReference type="EMBL" id="SDE97772.1"/>
    </source>
</evidence>
<sequence>MLLERPTTDHEEEPVRASAGTDLLVARAPGAAWERSPDTVAIMDEPARRPENPAAAALLVRIRAGDRGAVDELYELFGRQAFSLARRILLDDGLAEDVVQEVFLSVWRNPGAFDAARAGVSSWLLAMVHHKAVDAVRREEGHRRRSRRAEDDMALSAPTATRDAEEQAVDRVVSEQVRAALGELPAPQREALALAYYGGYTQREVAALTGVPLGTVKTRMLSGMRKLKTQLAGSGGAAGEGRGAAAPTDGSTR</sequence>
<dbReference type="InterPro" id="IPR014284">
    <property type="entry name" value="RNA_pol_sigma-70_dom"/>
</dbReference>
<dbReference type="GO" id="GO:0003677">
    <property type="term" value="F:DNA binding"/>
    <property type="evidence" value="ECO:0007669"/>
    <property type="project" value="InterPro"/>
</dbReference>
<dbReference type="Pfam" id="PF04542">
    <property type="entry name" value="Sigma70_r2"/>
    <property type="match status" value="1"/>
</dbReference>
<evidence type="ECO:0000256" key="4">
    <source>
        <dbReference type="ARBA" id="ARBA00023163"/>
    </source>
</evidence>
<dbReference type="EMBL" id="FNBT01000001">
    <property type="protein sequence ID" value="SDE97772.1"/>
    <property type="molecule type" value="Genomic_DNA"/>
</dbReference>
<name>A0A1G7HBF5_9ACTN</name>
<protein>
    <submittedName>
        <fullName evidence="8">RNA polymerase sigma-70 factor, ECF subfamily</fullName>
    </submittedName>
</protein>
<evidence type="ECO:0000256" key="2">
    <source>
        <dbReference type="ARBA" id="ARBA00023015"/>
    </source>
</evidence>
<comment type="similarity">
    <text evidence="1">Belongs to the sigma-70 factor family. ECF subfamily.</text>
</comment>
<dbReference type="Pfam" id="PF08281">
    <property type="entry name" value="Sigma70_r4_2"/>
    <property type="match status" value="1"/>
</dbReference>
<dbReference type="Proteomes" id="UP000199406">
    <property type="component" value="Unassembled WGS sequence"/>
</dbReference>
<dbReference type="AlphaFoldDB" id="A0A1G7HBF5"/>
<feature type="compositionally biased region" description="Basic and acidic residues" evidence="5">
    <location>
        <begin position="1"/>
        <end position="15"/>
    </location>
</feature>
<dbReference type="GO" id="GO:0016987">
    <property type="term" value="F:sigma factor activity"/>
    <property type="evidence" value="ECO:0007669"/>
    <property type="project" value="UniProtKB-KW"/>
</dbReference>
<dbReference type="Gene3D" id="1.10.1740.10">
    <property type="match status" value="1"/>
</dbReference>
<dbReference type="PANTHER" id="PTHR43133">
    <property type="entry name" value="RNA POLYMERASE ECF-TYPE SIGMA FACTO"/>
    <property type="match status" value="1"/>
</dbReference>
<dbReference type="PANTHER" id="PTHR43133:SF62">
    <property type="entry name" value="RNA POLYMERASE SIGMA FACTOR SIGZ"/>
    <property type="match status" value="1"/>
</dbReference>
<keyword evidence="2" id="KW-0805">Transcription regulation</keyword>
<proteinExistence type="inferred from homology"/>
<feature type="domain" description="RNA polymerase sigma factor 70 region 4 type 2" evidence="7">
    <location>
        <begin position="175"/>
        <end position="227"/>
    </location>
</feature>
<keyword evidence="4" id="KW-0804">Transcription</keyword>
<feature type="region of interest" description="Disordered" evidence="5">
    <location>
        <begin position="139"/>
        <end position="165"/>
    </location>
</feature>
<feature type="region of interest" description="Disordered" evidence="5">
    <location>
        <begin position="1"/>
        <end position="20"/>
    </location>
</feature>
<dbReference type="CDD" id="cd06171">
    <property type="entry name" value="Sigma70_r4"/>
    <property type="match status" value="1"/>
</dbReference>
<dbReference type="GO" id="GO:0006352">
    <property type="term" value="P:DNA-templated transcription initiation"/>
    <property type="evidence" value="ECO:0007669"/>
    <property type="project" value="InterPro"/>
</dbReference>
<evidence type="ECO:0000313" key="9">
    <source>
        <dbReference type="Proteomes" id="UP000199406"/>
    </source>
</evidence>
<organism evidence="8 9">
    <name type="scientific">Blastococcus aurantiacus</name>
    <dbReference type="NCBI Taxonomy" id="1550231"/>
    <lineage>
        <taxon>Bacteria</taxon>
        <taxon>Bacillati</taxon>
        <taxon>Actinomycetota</taxon>
        <taxon>Actinomycetes</taxon>
        <taxon>Geodermatophilales</taxon>
        <taxon>Geodermatophilaceae</taxon>
        <taxon>Blastococcus</taxon>
    </lineage>
</organism>
<reference evidence="9" key="1">
    <citation type="submission" date="2016-10" db="EMBL/GenBank/DDBJ databases">
        <authorList>
            <person name="Varghese N."/>
            <person name="Submissions S."/>
        </authorList>
    </citation>
    <scope>NUCLEOTIDE SEQUENCE [LARGE SCALE GENOMIC DNA]</scope>
    <source>
        <strain evidence="9">DSM 44268</strain>
    </source>
</reference>
<dbReference type="InterPro" id="IPR007627">
    <property type="entry name" value="RNA_pol_sigma70_r2"/>
</dbReference>
<evidence type="ECO:0000256" key="5">
    <source>
        <dbReference type="SAM" id="MobiDB-lite"/>
    </source>
</evidence>
<dbReference type="SUPFAM" id="SSF88659">
    <property type="entry name" value="Sigma3 and sigma4 domains of RNA polymerase sigma factors"/>
    <property type="match status" value="1"/>
</dbReference>
<evidence type="ECO:0000256" key="1">
    <source>
        <dbReference type="ARBA" id="ARBA00010641"/>
    </source>
</evidence>
<keyword evidence="9" id="KW-1185">Reference proteome</keyword>
<dbReference type="InterPro" id="IPR039425">
    <property type="entry name" value="RNA_pol_sigma-70-like"/>
</dbReference>
<dbReference type="SUPFAM" id="SSF88946">
    <property type="entry name" value="Sigma2 domain of RNA polymerase sigma factors"/>
    <property type="match status" value="1"/>
</dbReference>
<dbReference type="STRING" id="1550231.SAMN05660662_0498"/>
<feature type="region of interest" description="Disordered" evidence="5">
    <location>
        <begin position="231"/>
        <end position="253"/>
    </location>
</feature>
<feature type="domain" description="RNA polymerase sigma-70 region 2" evidence="6">
    <location>
        <begin position="73"/>
        <end position="139"/>
    </location>
</feature>
<evidence type="ECO:0000259" key="7">
    <source>
        <dbReference type="Pfam" id="PF08281"/>
    </source>
</evidence>
<evidence type="ECO:0000259" key="6">
    <source>
        <dbReference type="Pfam" id="PF04542"/>
    </source>
</evidence>
<dbReference type="NCBIfam" id="TIGR02937">
    <property type="entry name" value="sigma70-ECF"/>
    <property type="match status" value="1"/>
</dbReference>
<accession>A0A1G7HBF5</accession>
<gene>
    <name evidence="8" type="ORF">SAMN05660662_0498</name>
</gene>
<dbReference type="Gene3D" id="1.10.10.10">
    <property type="entry name" value="Winged helix-like DNA-binding domain superfamily/Winged helix DNA-binding domain"/>
    <property type="match status" value="1"/>
</dbReference>
<dbReference type="InterPro" id="IPR013325">
    <property type="entry name" value="RNA_pol_sigma_r2"/>
</dbReference>